<keyword evidence="7 9" id="KW-0807">Transducer</keyword>
<dbReference type="EMBL" id="RLII01000002">
    <property type="protein sequence ID" value="RXE60324.1"/>
    <property type="molecule type" value="Genomic_DNA"/>
</dbReference>
<keyword evidence="14" id="KW-1185">Reference proteome</keyword>
<dbReference type="InterPro" id="IPR003660">
    <property type="entry name" value="HAMP_dom"/>
</dbReference>
<feature type="transmembrane region" description="Helical" evidence="10">
    <location>
        <begin position="375"/>
        <end position="397"/>
    </location>
</feature>
<dbReference type="GO" id="GO:0006935">
    <property type="term" value="P:chemotaxis"/>
    <property type="evidence" value="ECO:0007669"/>
    <property type="project" value="UniProtKB-KW"/>
</dbReference>
<dbReference type="AlphaFoldDB" id="A0A4Q0I7E0"/>
<feature type="domain" description="HAMP" evidence="12">
    <location>
        <begin position="399"/>
        <end position="452"/>
    </location>
</feature>
<dbReference type="Pfam" id="PF02743">
    <property type="entry name" value="dCache_1"/>
    <property type="match status" value="1"/>
</dbReference>
<dbReference type="InterPro" id="IPR033479">
    <property type="entry name" value="dCache_1"/>
</dbReference>
<dbReference type="Gene3D" id="3.30.450.20">
    <property type="entry name" value="PAS domain"/>
    <property type="match status" value="1"/>
</dbReference>
<evidence type="ECO:0000259" key="12">
    <source>
        <dbReference type="PROSITE" id="PS50885"/>
    </source>
</evidence>
<name>A0A4Q0I7E0_9FIRM</name>
<dbReference type="SMART" id="SM00283">
    <property type="entry name" value="MA"/>
    <property type="match status" value="1"/>
</dbReference>
<evidence type="ECO:0000313" key="14">
    <source>
        <dbReference type="Proteomes" id="UP000289166"/>
    </source>
</evidence>
<keyword evidence="3" id="KW-0145">Chemotaxis</keyword>
<evidence type="ECO:0000256" key="4">
    <source>
        <dbReference type="ARBA" id="ARBA00022692"/>
    </source>
</evidence>
<comment type="caution">
    <text evidence="13">The sequence shown here is derived from an EMBL/GenBank/DDBJ whole genome shotgun (WGS) entry which is preliminary data.</text>
</comment>
<feature type="domain" description="Methyl-accepting transducer" evidence="11">
    <location>
        <begin position="471"/>
        <end position="707"/>
    </location>
</feature>
<organism evidence="13 14">
    <name type="scientific">Acetivibrio mesophilus</name>
    <dbReference type="NCBI Taxonomy" id="2487273"/>
    <lineage>
        <taxon>Bacteria</taxon>
        <taxon>Bacillati</taxon>
        <taxon>Bacillota</taxon>
        <taxon>Clostridia</taxon>
        <taxon>Eubacteriales</taxon>
        <taxon>Oscillospiraceae</taxon>
        <taxon>Acetivibrio</taxon>
    </lineage>
</organism>
<evidence type="ECO:0000256" key="8">
    <source>
        <dbReference type="ARBA" id="ARBA00029447"/>
    </source>
</evidence>
<evidence type="ECO:0000256" key="5">
    <source>
        <dbReference type="ARBA" id="ARBA00022989"/>
    </source>
</evidence>
<dbReference type="SUPFAM" id="SSF58104">
    <property type="entry name" value="Methyl-accepting chemotaxis protein (MCP) signaling domain"/>
    <property type="match status" value="1"/>
</dbReference>
<dbReference type="Pfam" id="PF00672">
    <property type="entry name" value="HAMP"/>
    <property type="match status" value="1"/>
</dbReference>
<dbReference type="OrthoDB" id="13222at2"/>
<keyword evidence="2" id="KW-1003">Cell membrane</keyword>
<accession>A0A4Q0I7E0</accession>
<dbReference type="PANTHER" id="PTHR32089">
    <property type="entry name" value="METHYL-ACCEPTING CHEMOTAXIS PROTEIN MCPB"/>
    <property type="match status" value="1"/>
</dbReference>
<evidence type="ECO:0000256" key="2">
    <source>
        <dbReference type="ARBA" id="ARBA00022475"/>
    </source>
</evidence>
<dbReference type="Proteomes" id="UP000289166">
    <property type="component" value="Unassembled WGS sequence"/>
</dbReference>
<protein>
    <submittedName>
        <fullName evidence="13">Methyl-accepting chemotaxis protein</fullName>
    </submittedName>
</protein>
<dbReference type="PROSITE" id="PS50885">
    <property type="entry name" value="HAMP"/>
    <property type="match status" value="1"/>
</dbReference>
<dbReference type="Pfam" id="PF00015">
    <property type="entry name" value="MCPsignal"/>
    <property type="match status" value="1"/>
</dbReference>
<gene>
    <name evidence="13" type="ORF">EFD62_03640</name>
</gene>
<dbReference type="CDD" id="cd06225">
    <property type="entry name" value="HAMP"/>
    <property type="match status" value="1"/>
</dbReference>
<dbReference type="Gene3D" id="1.10.287.950">
    <property type="entry name" value="Methyl-accepting chemotaxis protein"/>
    <property type="match status" value="1"/>
</dbReference>
<evidence type="ECO:0000259" key="11">
    <source>
        <dbReference type="PROSITE" id="PS50111"/>
    </source>
</evidence>
<evidence type="ECO:0000256" key="1">
    <source>
        <dbReference type="ARBA" id="ARBA00004651"/>
    </source>
</evidence>
<evidence type="ECO:0000256" key="3">
    <source>
        <dbReference type="ARBA" id="ARBA00022500"/>
    </source>
</evidence>
<evidence type="ECO:0000256" key="9">
    <source>
        <dbReference type="PROSITE-ProRule" id="PRU00284"/>
    </source>
</evidence>
<dbReference type="SMART" id="SM00304">
    <property type="entry name" value="HAMP"/>
    <property type="match status" value="1"/>
</dbReference>
<evidence type="ECO:0000256" key="7">
    <source>
        <dbReference type="ARBA" id="ARBA00023224"/>
    </source>
</evidence>
<dbReference type="GO" id="GO:0007165">
    <property type="term" value="P:signal transduction"/>
    <property type="evidence" value="ECO:0007669"/>
    <property type="project" value="UniProtKB-KW"/>
</dbReference>
<dbReference type="GO" id="GO:0005886">
    <property type="term" value="C:plasma membrane"/>
    <property type="evidence" value="ECO:0007669"/>
    <property type="project" value="UniProtKB-SubCell"/>
</dbReference>
<comment type="subcellular location">
    <subcellularLocation>
        <location evidence="1">Cell membrane</location>
        <topology evidence="1">Multi-pass membrane protein</topology>
    </subcellularLocation>
</comment>
<comment type="similarity">
    <text evidence="8">Belongs to the methyl-accepting chemotaxis (MCP) protein family.</text>
</comment>
<keyword evidence="5 10" id="KW-1133">Transmembrane helix</keyword>
<evidence type="ECO:0000256" key="6">
    <source>
        <dbReference type="ARBA" id="ARBA00023136"/>
    </source>
</evidence>
<feature type="transmembrane region" description="Helical" evidence="10">
    <location>
        <begin position="66"/>
        <end position="86"/>
    </location>
</feature>
<keyword evidence="4 10" id="KW-0812">Transmembrane</keyword>
<evidence type="ECO:0000313" key="13">
    <source>
        <dbReference type="EMBL" id="RXE60324.1"/>
    </source>
</evidence>
<dbReference type="PANTHER" id="PTHR32089:SF112">
    <property type="entry name" value="LYSOZYME-LIKE PROTEIN-RELATED"/>
    <property type="match status" value="1"/>
</dbReference>
<proteinExistence type="inferred from homology"/>
<dbReference type="PROSITE" id="PS50111">
    <property type="entry name" value="CHEMOTAXIS_TRANSDUC_2"/>
    <property type="match status" value="1"/>
</dbReference>
<dbReference type="InterPro" id="IPR004089">
    <property type="entry name" value="MCPsignal_dom"/>
</dbReference>
<dbReference type="RefSeq" id="WP_128705745.1">
    <property type="nucleotide sequence ID" value="NZ_RLII01000002.1"/>
</dbReference>
<dbReference type="Gene3D" id="6.10.340.10">
    <property type="match status" value="1"/>
</dbReference>
<reference evidence="14" key="1">
    <citation type="submission" date="2018-11" db="EMBL/GenBank/DDBJ databases">
        <title>Genome sequencing of a novel mesophilic and cellulolytic organism within the genus Hungateiclostridium.</title>
        <authorList>
            <person name="Rettenmaier R."/>
            <person name="Liebl W."/>
            <person name="Zverlov V."/>
        </authorList>
    </citation>
    <scope>NUCLEOTIDE SEQUENCE [LARGE SCALE GENOMIC DNA]</scope>
    <source>
        <strain evidence="14">N2K1</strain>
    </source>
</reference>
<evidence type="ECO:0000256" key="10">
    <source>
        <dbReference type="SAM" id="Phobius"/>
    </source>
</evidence>
<keyword evidence="6 10" id="KW-0472">Membrane</keyword>
<sequence length="756" mass="84748">MKFVFDVKEFYSKIKDFSLKKLKRLKEIKVLKSYFSKNSTEKKSGEKKGNFMPFLRLKDVSIGIKLNVIVTIVLTVSLSIVIFYSFGIVRNILIEQAKDGTLQVSKQATSNMRMILETMEQEAMVLSRDAQITDIISELNNTEDKASQSRYSSQLKVVLTDNVEEKSNHFYSIMAISNNYITTFSGQQTLKATANIKEAESVKAFIDSGEKSKWYDPYIQDIGIHQDTTGLSGKVIALVKSIYSKTSLKSQGQLFFYINYENLGRVLNDVDLSYDGVMYLVGNNNNIVMNPMKTEHMGLSINDMGQEDKEQNLYIDEEIFKRVKSEPSGAFTTKLHGKDMLITFSSIDDINSTNLGWTIVTVTAVDKITESVNKVSAQVIIIGLICLAVGILLSQYVNKDITKNIKRLVKMMEKVGNGNLSIEFKVEERQDEIGKLSKSFAKMVGNLNELIKSVKHASDITVDASSSVSSKIEETYASIEQTNAILEVVKEKSFQQGKAVKEGEKQIALTKDEVNQAKDTMKDVDAIISKSKDISEDNRMSVSLLHEMSQNIRTAMNEIGAESKELIQTSREITKFTRQIKEISEQTKMIALNSAIESARLGAQGKTFHLLSEETRNLASKTKDLSGNIDQIIHNLIEKINNTNKVVLKLDKVAENTESSVMNVTESFDKNIEFLNDITSNVSQIKQVFAHIDDFVNEIVSTVEYISASSESNIQDISDVSAAMNEQIKCQESLLEQTTNLLNLSQDLKKKAEEIS</sequence>